<evidence type="ECO:0000256" key="2">
    <source>
        <dbReference type="ARBA" id="ARBA00022448"/>
    </source>
</evidence>
<dbReference type="PROSITE" id="PS00610">
    <property type="entry name" value="NA_NEUROTRAN_SYMP_1"/>
    <property type="match status" value="1"/>
</dbReference>
<organism evidence="8 9">
    <name type="scientific">Emcibacter nanhaiensis</name>
    <dbReference type="NCBI Taxonomy" id="1505037"/>
    <lineage>
        <taxon>Bacteria</taxon>
        <taxon>Pseudomonadati</taxon>
        <taxon>Pseudomonadota</taxon>
        <taxon>Alphaproteobacteria</taxon>
        <taxon>Emcibacterales</taxon>
        <taxon>Emcibacteraceae</taxon>
        <taxon>Emcibacter</taxon>
    </lineage>
</organism>
<dbReference type="RefSeq" id="WP_139938797.1">
    <property type="nucleotide sequence ID" value="NZ_JBHSYP010000003.1"/>
</dbReference>
<keyword evidence="2 6" id="KW-0813">Transport</keyword>
<keyword evidence="9" id="KW-1185">Reference proteome</keyword>
<dbReference type="PROSITE" id="PS50267">
    <property type="entry name" value="NA_NEUROTRAN_SYMP_3"/>
    <property type="match status" value="1"/>
</dbReference>
<comment type="similarity">
    <text evidence="6">Belongs to the sodium:neurotransmitter symporter (SNF) (TC 2.A.22) family.</text>
</comment>
<dbReference type="InterPro" id="IPR037272">
    <property type="entry name" value="SNS_sf"/>
</dbReference>
<name>A0A501PMZ0_9PROT</name>
<dbReference type="SUPFAM" id="SSF161070">
    <property type="entry name" value="SNF-like"/>
    <property type="match status" value="1"/>
</dbReference>
<dbReference type="InterPro" id="IPR047218">
    <property type="entry name" value="YocR/YhdH-like"/>
</dbReference>
<evidence type="ECO:0000256" key="7">
    <source>
        <dbReference type="SAM" id="Phobius"/>
    </source>
</evidence>
<feature type="transmembrane region" description="Helical" evidence="7">
    <location>
        <begin position="267"/>
        <end position="287"/>
    </location>
</feature>
<dbReference type="Proteomes" id="UP000319148">
    <property type="component" value="Unassembled WGS sequence"/>
</dbReference>
<accession>A0A501PMZ0</accession>
<feature type="transmembrane region" description="Helical" evidence="7">
    <location>
        <begin position="183"/>
        <end position="204"/>
    </location>
</feature>
<evidence type="ECO:0000313" key="9">
    <source>
        <dbReference type="Proteomes" id="UP000319148"/>
    </source>
</evidence>
<dbReference type="EMBL" id="VFIY01000005">
    <property type="protein sequence ID" value="TPD61447.1"/>
    <property type="molecule type" value="Genomic_DNA"/>
</dbReference>
<feature type="transmembrane region" description="Helical" evidence="7">
    <location>
        <begin position="44"/>
        <end position="64"/>
    </location>
</feature>
<keyword evidence="5 7" id="KW-0472">Membrane</keyword>
<dbReference type="PRINTS" id="PR00176">
    <property type="entry name" value="NANEUSMPORT"/>
</dbReference>
<sequence>MSETTFTHEKWSSRATFLMAAIGAAVGLGNIWRFPFITGENGGGAFVLLYLFFIFAIGLPLIMGELALGKHGKMGALGTLQKLIRENNLHPFWKIIGWFSILVPLLALTYYSVVAGWSMAYIFKAAGGGFSGLDAAGSGGMFNAHLGSFGELTLWHSLYILGIVLVVARGVRSGLETVIKYMMPALFAIVLLLAVYNMTVGNAAQTLNFLFAPDFSKINGGAALLALGQAFFSLAVGVGALITYGAYLPEGVRLPRAASIIAGSDTLVALLAGLAIFPIVFSFNLPAGEGPGLIFVTLPVAFGQMPGGSIVAVLFFLLLTFAAFTSSIAMLEPCIAWLEDKGLSRKKMSWLMGLACWAIGLMMVGSFNQWKDFFPLGFLPFFEGKTIFDVTDFIVANVMLPLNALLMALFVSWFVSSDLMKDQLDIRSDRLFTLWQLLVRFVAPVAITVILIQQFTG</sequence>
<dbReference type="PANTHER" id="PTHR42948:SF1">
    <property type="entry name" value="TRANSPORTER"/>
    <property type="match status" value="1"/>
</dbReference>
<evidence type="ECO:0000256" key="1">
    <source>
        <dbReference type="ARBA" id="ARBA00004141"/>
    </source>
</evidence>
<evidence type="ECO:0000256" key="3">
    <source>
        <dbReference type="ARBA" id="ARBA00022692"/>
    </source>
</evidence>
<evidence type="ECO:0000313" key="8">
    <source>
        <dbReference type="EMBL" id="TPD61447.1"/>
    </source>
</evidence>
<feature type="transmembrane region" description="Helical" evidence="7">
    <location>
        <begin position="307"/>
        <end position="338"/>
    </location>
</feature>
<feature type="transmembrane region" description="Helical" evidence="7">
    <location>
        <begin position="92"/>
        <end position="113"/>
    </location>
</feature>
<dbReference type="AlphaFoldDB" id="A0A501PMZ0"/>
<feature type="transmembrane region" description="Helical" evidence="7">
    <location>
        <begin position="390"/>
        <end position="416"/>
    </location>
</feature>
<evidence type="ECO:0000256" key="5">
    <source>
        <dbReference type="ARBA" id="ARBA00023136"/>
    </source>
</evidence>
<dbReference type="NCBIfam" id="NF037979">
    <property type="entry name" value="Na_transp"/>
    <property type="match status" value="1"/>
</dbReference>
<dbReference type="OrthoDB" id="9762833at2"/>
<comment type="subcellular location">
    <subcellularLocation>
        <location evidence="1">Membrane</location>
        <topology evidence="1">Multi-pass membrane protein</topology>
    </subcellularLocation>
</comment>
<keyword evidence="4 7" id="KW-1133">Transmembrane helix</keyword>
<feature type="transmembrane region" description="Helical" evidence="7">
    <location>
        <begin position="437"/>
        <end position="456"/>
    </location>
</feature>
<comment type="caution">
    <text evidence="8">The sequence shown here is derived from an EMBL/GenBank/DDBJ whole genome shotgun (WGS) entry which is preliminary data.</text>
</comment>
<keyword evidence="3 6" id="KW-0812">Transmembrane</keyword>
<gene>
    <name evidence="8" type="ORF">FIV46_04350</name>
</gene>
<evidence type="ECO:0000256" key="4">
    <source>
        <dbReference type="ARBA" id="ARBA00022989"/>
    </source>
</evidence>
<keyword evidence="6" id="KW-0769">Symport</keyword>
<protein>
    <recommendedName>
        <fullName evidence="6">Transporter</fullName>
    </recommendedName>
</protein>
<dbReference type="GO" id="GO:0015293">
    <property type="term" value="F:symporter activity"/>
    <property type="evidence" value="ECO:0007669"/>
    <property type="project" value="UniProtKB-KW"/>
</dbReference>
<proteinExistence type="inferred from homology"/>
<feature type="transmembrane region" description="Helical" evidence="7">
    <location>
        <begin position="152"/>
        <end position="171"/>
    </location>
</feature>
<dbReference type="CDD" id="cd10336">
    <property type="entry name" value="SLC6sbd_Tyt1-Like"/>
    <property type="match status" value="1"/>
</dbReference>
<dbReference type="InterPro" id="IPR000175">
    <property type="entry name" value="Na/ntran_symport"/>
</dbReference>
<feature type="transmembrane region" description="Helical" evidence="7">
    <location>
        <begin position="350"/>
        <end position="370"/>
    </location>
</feature>
<dbReference type="Pfam" id="PF00209">
    <property type="entry name" value="SNF"/>
    <property type="match status" value="2"/>
</dbReference>
<dbReference type="PANTHER" id="PTHR42948">
    <property type="entry name" value="TRANSPORTER"/>
    <property type="match status" value="1"/>
</dbReference>
<feature type="transmembrane region" description="Helical" evidence="7">
    <location>
        <begin position="12"/>
        <end position="32"/>
    </location>
</feature>
<evidence type="ECO:0000256" key="6">
    <source>
        <dbReference type="RuleBase" id="RU003732"/>
    </source>
</evidence>
<dbReference type="GO" id="GO:0016020">
    <property type="term" value="C:membrane"/>
    <property type="evidence" value="ECO:0007669"/>
    <property type="project" value="UniProtKB-SubCell"/>
</dbReference>
<feature type="transmembrane region" description="Helical" evidence="7">
    <location>
        <begin position="224"/>
        <end position="247"/>
    </location>
</feature>
<reference evidence="9" key="1">
    <citation type="submission" date="2019-06" db="EMBL/GenBank/DDBJ databases">
        <title>The complete genome of Emcibacter congregatus ZYLT.</title>
        <authorList>
            <person name="Zhao Z."/>
        </authorList>
    </citation>
    <scope>NUCLEOTIDE SEQUENCE [LARGE SCALE GENOMIC DNA]</scope>
    <source>
        <strain evidence="9">MCCC 1A06723</strain>
    </source>
</reference>